<gene>
    <name evidence="1" type="ORF">UR23_C0023G0002</name>
</gene>
<dbReference type="Proteomes" id="UP000034349">
    <property type="component" value="Unassembled WGS sequence"/>
</dbReference>
<dbReference type="SUPFAM" id="SSF56784">
    <property type="entry name" value="HAD-like"/>
    <property type="match status" value="1"/>
</dbReference>
<dbReference type="AlphaFoldDB" id="A0A0F9YXS5"/>
<dbReference type="InterPro" id="IPR023214">
    <property type="entry name" value="HAD_sf"/>
</dbReference>
<dbReference type="EMBL" id="LBOK01000023">
    <property type="protein sequence ID" value="KKP36228.1"/>
    <property type="molecule type" value="Genomic_DNA"/>
</dbReference>
<name>A0A0F9YXS5_9BACT</name>
<dbReference type="InterPro" id="IPR036412">
    <property type="entry name" value="HAD-like_sf"/>
</dbReference>
<evidence type="ECO:0000313" key="2">
    <source>
        <dbReference type="Proteomes" id="UP000034349"/>
    </source>
</evidence>
<evidence type="ECO:0000313" key="1">
    <source>
        <dbReference type="EMBL" id="KKP36228.1"/>
    </source>
</evidence>
<comment type="caution">
    <text evidence="1">The sequence shown here is derived from an EMBL/GenBank/DDBJ whole genome shotgun (WGS) entry which is preliminary data.</text>
</comment>
<accession>A0A0F9YXS5</accession>
<proteinExistence type="predicted"/>
<organism evidence="1 2">
    <name type="scientific">Candidatus Roizmanbacteria bacterium GW2011_GWA2_32_13</name>
    <dbReference type="NCBI Taxonomy" id="1618475"/>
    <lineage>
        <taxon>Bacteria</taxon>
        <taxon>Candidatus Roizmaniibacteriota</taxon>
    </lineage>
</organism>
<sequence length="195" mass="23621">MKKQLRVGFDLDGVLLYNPARIARPIIVFFKKIFFKKEVDKFHYPQTRFQKLFWLIFHKIVFGPAFGYDELKKLIKSKKIKAYIITGRNESLKNDFNKWLIKLESNNFFSGSYFNDKNEQPYIFKEKMIRKLKLDLYIEDNWDIVNYLNSKFDHIKDGKKIKIYWIYNILDRPKKFPNKFPSLDSVVTKIKKIIE</sequence>
<dbReference type="Gene3D" id="3.40.50.1000">
    <property type="entry name" value="HAD superfamily/HAD-like"/>
    <property type="match status" value="1"/>
</dbReference>
<protein>
    <submittedName>
        <fullName evidence="1">Uncharacterized protein</fullName>
    </submittedName>
</protein>
<reference evidence="1 2" key="1">
    <citation type="journal article" date="2015" name="Nature">
        <title>rRNA introns, odd ribosomes, and small enigmatic genomes across a large radiation of phyla.</title>
        <authorList>
            <person name="Brown C.T."/>
            <person name="Hug L.A."/>
            <person name="Thomas B.C."/>
            <person name="Sharon I."/>
            <person name="Castelle C.J."/>
            <person name="Singh A."/>
            <person name="Wilkins M.J."/>
            <person name="Williams K.H."/>
            <person name="Banfield J.F."/>
        </authorList>
    </citation>
    <scope>NUCLEOTIDE SEQUENCE [LARGE SCALE GENOMIC DNA]</scope>
</reference>